<comment type="caution">
    <text evidence="1">The sequence shown here is derived from an EMBL/GenBank/DDBJ whole genome shotgun (WGS) entry which is preliminary data.</text>
</comment>
<keyword evidence="2" id="KW-1185">Reference proteome</keyword>
<gene>
    <name evidence="1" type="ORF">AOE01nite_35470</name>
</gene>
<dbReference type="AlphaFoldDB" id="A0A511XQU0"/>
<reference evidence="1 2" key="1">
    <citation type="submission" date="2019-07" db="EMBL/GenBank/DDBJ databases">
        <title>Whole genome shotgun sequence of Acetobacter oeni NBRC 105207.</title>
        <authorList>
            <person name="Hosoyama A."/>
            <person name="Uohara A."/>
            <person name="Ohji S."/>
            <person name="Ichikawa N."/>
        </authorList>
    </citation>
    <scope>NUCLEOTIDE SEQUENCE [LARGE SCALE GENOMIC DNA]</scope>
    <source>
        <strain evidence="1 2">NBRC 105207</strain>
    </source>
</reference>
<sequence>MLPVRRVAGSGQPSALVSAPEMRDRLLGMKIPHGDTTCDLYDYLSFNRVAGLLVMKDNRIVLEHYDLGIGPDITLAVHVDCEVC</sequence>
<dbReference type="OrthoDB" id="9814204at2"/>
<evidence type="ECO:0000313" key="2">
    <source>
        <dbReference type="Proteomes" id="UP000321746"/>
    </source>
</evidence>
<protein>
    <submittedName>
        <fullName evidence="1">Uncharacterized protein</fullName>
    </submittedName>
</protein>
<dbReference type="Proteomes" id="UP000321746">
    <property type="component" value="Unassembled WGS sequence"/>
</dbReference>
<organism evidence="1 2">
    <name type="scientific">Acetobacter oeni</name>
    <dbReference type="NCBI Taxonomy" id="304077"/>
    <lineage>
        <taxon>Bacteria</taxon>
        <taxon>Pseudomonadati</taxon>
        <taxon>Pseudomonadota</taxon>
        <taxon>Alphaproteobacteria</taxon>
        <taxon>Acetobacterales</taxon>
        <taxon>Acetobacteraceae</taxon>
        <taxon>Acetobacter</taxon>
    </lineage>
</organism>
<accession>A0A511XQU0</accession>
<dbReference type="RefSeq" id="WP_146892971.1">
    <property type="nucleotide sequence ID" value="NZ_BJYG01000091.1"/>
</dbReference>
<evidence type="ECO:0000313" key="1">
    <source>
        <dbReference type="EMBL" id="GEN65323.1"/>
    </source>
</evidence>
<dbReference type="EMBL" id="BJYG01000091">
    <property type="protein sequence ID" value="GEN65323.1"/>
    <property type="molecule type" value="Genomic_DNA"/>
</dbReference>
<name>A0A511XQU0_9PROT</name>
<proteinExistence type="predicted"/>